<organism evidence="1 2">
    <name type="scientific">Camelus bactrianus</name>
    <name type="common">Bactrian camel</name>
    <dbReference type="NCBI Taxonomy" id="9837"/>
    <lineage>
        <taxon>Eukaryota</taxon>
        <taxon>Metazoa</taxon>
        <taxon>Chordata</taxon>
        <taxon>Craniata</taxon>
        <taxon>Vertebrata</taxon>
        <taxon>Euteleostomi</taxon>
        <taxon>Mammalia</taxon>
        <taxon>Eutheria</taxon>
        <taxon>Laurasiatheria</taxon>
        <taxon>Artiodactyla</taxon>
        <taxon>Tylopoda</taxon>
        <taxon>Camelidae</taxon>
        <taxon>Camelus</taxon>
    </lineage>
</organism>
<sequence>MLKNKQNKGTANKQEVIYTEPKFSRSPQKRKTPETNQSNVISGEQQVNYMELKFPRSSHHQHRERLFRKKRKDHQSRAWQVTAGSLGVLCVVLMATFGILLANKLITTMIFAVEFFHREDENGKISPIPTLSSPNGECSCDLCSTHWIGFGNSFYHLYNTPKSWADSHAACAELNAHLLKIDTDEELEILSMFQMRGWVGLKINKTDMSWLWEDGTKVVESLLKFLKMENHSCAYAEGNYVFSNNCSSEKSYICEFNT</sequence>
<evidence type="ECO:0000313" key="1">
    <source>
        <dbReference type="Proteomes" id="UP001732780"/>
    </source>
</evidence>
<name>A0AC58PUB7_CAMBA</name>
<evidence type="ECO:0000313" key="2">
    <source>
        <dbReference type="RefSeq" id="XP_074213638.1"/>
    </source>
</evidence>
<protein>
    <submittedName>
        <fullName evidence="2">Killer cell lectin-like receptor subfamily I member 1 isoform X1</fullName>
    </submittedName>
</protein>
<dbReference type="RefSeq" id="XP_074213638.1">
    <property type="nucleotide sequence ID" value="XM_074357537.1"/>
</dbReference>
<dbReference type="Proteomes" id="UP001732780">
    <property type="component" value="Chromosome 34"/>
</dbReference>
<gene>
    <name evidence="2" type="primary">LOC105062212</name>
</gene>
<accession>A0AC58PUB7</accession>
<reference evidence="2" key="1">
    <citation type="submission" date="2025-08" db="UniProtKB">
        <authorList>
            <consortium name="RefSeq"/>
        </authorList>
    </citation>
    <scope>IDENTIFICATION</scope>
    <source>
        <tissue evidence="2">Blood</tissue>
    </source>
</reference>
<proteinExistence type="predicted"/>
<keyword evidence="1" id="KW-1185">Reference proteome</keyword>